<dbReference type="PANTHER" id="PTHR47843">
    <property type="entry name" value="BTB DOMAIN-CONTAINING PROTEIN-RELATED"/>
    <property type="match status" value="1"/>
</dbReference>
<dbReference type="GeneID" id="62152541"/>
<dbReference type="EMBL" id="RCSW01000020">
    <property type="protein sequence ID" value="KAF7931932.1"/>
    <property type="molecule type" value="Genomic_DNA"/>
</dbReference>
<comment type="caution">
    <text evidence="2">The sequence shown here is derived from an EMBL/GenBank/DDBJ whole genome shotgun (WGS) entry which is preliminary data.</text>
</comment>
<dbReference type="PANTHER" id="PTHR47843:SF2">
    <property type="entry name" value="BTB DOMAIN-CONTAINING PROTEIN"/>
    <property type="match status" value="1"/>
</dbReference>
<dbReference type="InterPro" id="IPR000210">
    <property type="entry name" value="BTB/POZ_dom"/>
</dbReference>
<feature type="domain" description="BTB" evidence="1">
    <location>
        <begin position="19"/>
        <end position="86"/>
    </location>
</feature>
<dbReference type="CDD" id="cd18186">
    <property type="entry name" value="BTB_POZ_ZBTB_KLHL-like"/>
    <property type="match status" value="1"/>
</dbReference>
<evidence type="ECO:0000313" key="3">
    <source>
        <dbReference type="Proteomes" id="UP000710849"/>
    </source>
</evidence>
<dbReference type="PROSITE" id="PS50097">
    <property type="entry name" value="BTB"/>
    <property type="match status" value="1"/>
</dbReference>
<protein>
    <recommendedName>
        <fullName evidence="1">BTB domain-containing protein</fullName>
    </recommendedName>
</protein>
<dbReference type="Pfam" id="PF00651">
    <property type="entry name" value="BTB"/>
    <property type="match status" value="1"/>
</dbReference>
<name>A0A9P5IEF5_9HELO</name>
<keyword evidence="3" id="KW-1185">Reference proteome</keyword>
<organism evidence="2 3">
    <name type="scientific">Botrytis byssoidea</name>
    <dbReference type="NCBI Taxonomy" id="139641"/>
    <lineage>
        <taxon>Eukaryota</taxon>
        <taxon>Fungi</taxon>
        <taxon>Dikarya</taxon>
        <taxon>Ascomycota</taxon>
        <taxon>Pezizomycotina</taxon>
        <taxon>Leotiomycetes</taxon>
        <taxon>Helotiales</taxon>
        <taxon>Sclerotiniaceae</taxon>
        <taxon>Botrytis</taxon>
    </lineage>
</organism>
<dbReference type="RefSeq" id="XP_038729481.1">
    <property type="nucleotide sequence ID" value="XM_038879468.1"/>
</dbReference>
<dbReference type="AlphaFoldDB" id="A0A9P5IEF5"/>
<dbReference type="Gene3D" id="3.30.710.10">
    <property type="entry name" value="Potassium Channel Kv1.1, Chain A"/>
    <property type="match status" value="1"/>
</dbReference>
<proteinExistence type="predicted"/>
<accession>A0A9P5IEF5</accession>
<dbReference type="Proteomes" id="UP000710849">
    <property type="component" value="Unassembled WGS sequence"/>
</dbReference>
<reference evidence="2 3" key="1">
    <citation type="journal article" date="2020" name="Genome Biol. Evol.">
        <title>Comparative genomics of Sclerotiniaceae.</title>
        <authorList>
            <person name="Valero Jimenez C.A."/>
            <person name="Steentjes M."/>
            <person name="Scholten O.E."/>
            <person name="Van Kan J.A.L."/>
        </authorList>
    </citation>
    <scope>NUCLEOTIDE SEQUENCE [LARGE SCALE GENOMIC DNA]</scope>
    <source>
        <strain evidence="2 3">MUCL 94</strain>
    </source>
</reference>
<evidence type="ECO:0000313" key="2">
    <source>
        <dbReference type="EMBL" id="KAF7931932.1"/>
    </source>
</evidence>
<sequence>MSPTHDLRKVTRWLGSPIVHILVGSSSQEFAVHKDLICFTSPYFRAVFTSGFQETNTGTIELPETDTKIFDLFMGWLYTRELSSASLEIEEWETEAERNVVAESTLGIGDPIEMNEKKDYSGDSLSNEKVKRKIQALINTLENETWKGEAETLSEDAVGEDFLDILAAQIDKKVNNEIHMSMRKILKLYVFADMVQIPALKNCCIIKYDEFHRSIKKRCDSHDHDDFEMTLESISYAWENTRGSDLIRVYLLDSVSWRSEPSIRDGVIRKRHRGGSVDDLKRYFERVDEDFDS</sequence>
<evidence type="ECO:0000259" key="1">
    <source>
        <dbReference type="PROSITE" id="PS50097"/>
    </source>
</evidence>
<gene>
    <name evidence="2" type="ORF">EAE97_008953</name>
</gene>
<dbReference type="InterPro" id="IPR011333">
    <property type="entry name" value="SKP1/BTB/POZ_sf"/>
</dbReference>
<dbReference type="SUPFAM" id="SSF54695">
    <property type="entry name" value="POZ domain"/>
    <property type="match status" value="1"/>
</dbReference>
<dbReference type="SMART" id="SM00225">
    <property type="entry name" value="BTB"/>
    <property type="match status" value="1"/>
</dbReference>